<evidence type="ECO:0000313" key="1">
    <source>
        <dbReference type="EMBL" id="PXF57504.1"/>
    </source>
</evidence>
<name>A0AC61KZF9_9EURY</name>
<dbReference type="Proteomes" id="UP000248329">
    <property type="component" value="Unassembled WGS sequence"/>
</dbReference>
<organism evidence="1 2">
    <name type="scientific">Candidatus Methanogaster sp</name>
    <dbReference type="NCBI Taxonomy" id="3386292"/>
    <lineage>
        <taxon>Archaea</taxon>
        <taxon>Methanobacteriati</taxon>
        <taxon>Methanobacteriota</taxon>
        <taxon>Stenosarchaea group</taxon>
        <taxon>Methanomicrobia</taxon>
        <taxon>Methanosarcinales</taxon>
        <taxon>ANME-2 cluster</taxon>
        <taxon>Candidatus Methanogasteraceae</taxon>
        <taxon>Candidatus Methanogaster</taxon>
    </lineage>
</organism>
<comment type="caution">
    <text evidence="1">The sequence shown here is derived from an EMBL/GenBank/DDBJ whole genome shotgun (WGS) entry which is preliminary data.</text>
</comment>
<accession>A0AC61KZF9</accession>
<dbReference type="EMBL" id="PQXF01000058">
    <property type="protein sequence ID" value="PXF57504.1"/>
    <property type="molecule type" value="Genomic_DNA"/>
</dbReference>
<reference evidence="1" key="1">
    <citation type="submission" date="2018-01" db="EMBL/GenBank/DDBJ databases">
        <authorList>
            <person name="Krukenberg V."/>
        </authorList>
    </citation>
    <scope>NUCLEOTIDE SEQUENCE</scope>
    <source>
        <strain evidence="1">E20ANME2</strain>
    </source>
</reference>
<evidence type="ECO:0000313" key="2">
    <source>
        <dbReference type="Proteomes" id="UP000248329"/>
    </source>
</evidence>
<proteinExistence type="predicted"/>
<gene>
    <name evidence="1" type="ORF">C4B59_15090</name>
</gene>
<protein>
    <submittedName>
        <fullName evidence="1">Phosphotransferase</fullName>
    </submittedName>
</protein>
<sequence length="360" mass="38555">MGARCGVICSPTQSRNTQRNSTKLRLSCSHITLFNSDRIPHIMNIDEITFYDQMLNYQNVLFLGHRNADPDAVSSAFALAESFGGTVGVADHCGRVASMLVDQLEIEVVYVPDPSDYDFTVVVDTSTQSQLNDLVLGDYCVIDHHSVSQLIDGASFYLHRLVGSTAEIVVNILKCMNAPIRERTALALMTGIITDTGHFKHATTGSFRAIADLIELGGVSYSEALDLLASTPQDISMRTTVLESANRANILKVDDWIFAISESDSFGAAVATALTNIGADISFVGTARDGITKVSGRAKRDAIRCGINLGEMMRDIGLEYHGSGGGHAGAAGMEVVGTSEVVLSRCVAESNSILKGVSRN</sequence>